<feature type="domain" description="Pyridoxamine kinase/Phosphomethylpyrimidine kinase" evidence="3">
    <location>
        <begin position="17"/>
        <end position="256"/>
    </location>
</feature>
<evidence type="ECO:0000259" key="3">
    <source>
        <dbReference type="Pfam" id="PF08543"/>
    </source>
</evidence>
<comment type="caution">
    <text evidence="4">The sequence shown here is derived from an EMBL/GenBank/DDBJ whole genome shotgun (WGS) entry which is preliminary data.</text>
</comment>
<dbReference type="GO" id="GO:0008902">
    <property type="term" value="F:hydroxymethylpyrimidine kinase activity"/>
    <property type="evidence" value="ECO:0007669"/>
    <property type="project" value="UniProtKB-EC"/>
</dbReference>
<protein>
    <recommendedName>
        <fullName evidence="2">hydroxymethylpyrimidine kinase</fullName>
        <ecNumber evidence="2">2.7.1.49</ecNumber>
    </recommendedName>
</protein>
<dbReference type="GO" id="GO:0009228">
    <property type="term" value="P:thiamine biosynthetic process"/>
    <property type="evidence" value="ECO:0007669"/>
    <property type="project" value="InterPro"/>
</dbReference>
<keyword evidence="5" id="KW-1185">Reference proteome</keyword>
<dbReference type="Gene3D" id="3.40.1190.20">
    <property type="match status" value="1"/>
</dbReference>
<dbReference type="RefSeq" id="WP_232595101.1">
    <property type="nucleotide sequence ID" value="NZ_BSPD01000092.1"/>
</dbReference>
<dbReference type="PANTHER" id="PTHR20858:SF17">
    <property type="entry name" value="HYDROXYMETHYLPYRIMIDINE_PHOSPHOMETHYLPYRIMIDINE KINASE THI20-RELATED"/>
    <property type="match status" value="1"/>
</dbReference>
<evidence type="ECO:0000313" key="4">
    <source>
        <dbReference type="EMBL" id="GLS27877.1"/>
    </source>
</evidence>
<accession>A0AA37WQX9</accession>
<dbReference type="EC" id="2.7.1.49" evidence="2"/>
<dbReference type="GO" id="GO:0008972">
    <property type="term" value="F:phosphomethylpyrimidine kinase activity"/>
    <property type="evidence" value="ECO:0007669"/>
    <property type="project" value="InterPro"/>
</dbReference>
<dbReference type="AlphaFoldDB" id="A0AA37WQX9"/>
<dbReference type="Pfam" id="PF08543">
    <property type="entry name" value="Phos_pyr_kin"/>
    <property type="match status" value="1"/>
</dbReference>
<gene>
    <name evidence="4" type="primary">thiD</name>
    <name evidence="4" type="ORF">GCM10007877_35960</name>
</gene>
<dbReference type="Proteomes" id="UP001156870">
    <property type="component" value="Unassembled WGS sequence"/>
</dbReference>
<evidence type="ECO:0000313" key="5">
    <source>
        <dbReference type="Proteomes" id="UP001156870"/>
    </source>
</evidence>
<dbReference type="InterPro" id="IPR004399">
    <property type="entry name" value="HMP/HMP-P_kinase_dom"/>
</dbReference>
<dbReference type="PANTHER" id="PTHR20858">
    <property type="entry name" value="PHOSPHOMETHYLPYRIMIDINE KINASE"/>
    <property type="match status" value="1"/>
</dbReference>
<proteinExistence type="predicted"/>
<dbReference type="InterPro" id="IPR029056">
    <property type="entry name" value="Ribokinase-like"/>
</dbReference>
<dbReference type="CDD" id="cd01169">
    <property type="entry name" value="HMPP_kinase"/>
    <property type="match status" value="1"/>
</dbReference>
<keyword evidence="4" id="KW-0808">Transferase</keyword>
<dbReference type="InterPro" id="IPR013749">
    <property type="entry name" value="PM/HMP-P_kinase-1"/>
</dbReference>
<name>A0AA37WQX9_9GAMM</name>
<evidence type="ECO:0000256" key="1">
    <source>
        <dbReference type="ARBA" id="ARBA00004948"/>
    </source>
</evidence>
<keyword evidence="4" id="KW-0418">Kinase</keyword>
<reference evidence="4 5" key="1">
    <citation type="journal article" date="2014" name="Int. J. Syst. Evol. Microbiol.">
        <title>Complete genome sequence of Corynebacterium casei LMG S-19264T (=DSM 44701T), isolated from a smear-ripened cheese.</title>
        <authorList>
            <consortium name="US DOE Joint Genome Institute (JGI-PGF)"/>
            <person name="Walter F."/>
            <person name="Albersmeier A."/>
            <person name="Kalinowski J."/>
            <person name="Ruckert C."/>
        </authorList>
    </citation>
    <scope>NUCLEOTIDE SEQUENCE [LARGE SCALE GENOMIC DNA]</scope>
    <source>
        <strain evidence="4 5">NBRC 110095</strain>
    </source>
</reference>
<dbReference type="GO" id="GO:0005829">
    <property type="term" value="C:cytosol"/>
    <property type="evidence" value="ECO:0007669"/>
    <property type="project" value="TreeGrafter"/>
</dbReference>
<evidence type="ECO:0000256" key="2">
    <source>
        <dbReference type="ARBA" id="ARBA00012135"/>
    </source>
</evidence>
<sequence>MNTTGDTPVVLSINYHDPSGCSGIQADIETCASLGVHCATVISTVLSKDTREVHDIIPMSSSLLIEQVRMTFEDMPIHAVKIGFLGSVDNVEVLHSILNDYPDVPLILEPCILSPHTGASETHINNLVQAVKTLLLPRATITTPDLIEAHTLSQSADTLDACAAEILENGCQHLLISGCERSQTSYISKWFNHRGLVRTFDWPRIQKHSHGCGSTLSASIAAYTAHGLSVGDCIEQGQQFTWDNLNASRRVGMGQQTPNRLHWANKR</sequence>
<dbReference type="SUPFAM" id="SSF53613">
    <property type="entry name" value="Ribokinase-like"/>
    <property type="match status" value="1"/>
</dbReference>
<dbReference type="EMBL" id="BSPD01000092">
    <property type="protein sequence ID" value="GLS27877.1"/>
    <property type="molecule type" value="Genomic_DNA"/>
</dbReference>
<comment type="pathway">
    <text evidence="1">Cofactor biosynthesis; thiamine diphosphate biosynthesis.</text>
</comment>
<organism evidence="4 5">
    <name type="scientific">Marinibactrum halimedae</name>
    <dbReference type="NCBI Taxonomy" id="1444977"/>
    <lineage>
        <taxon>Bacteria</taxon>
        <taxon>Pseudomonadati</taxon>
        <taxon>Pseudomonadota</taxon>
        <taxon>Gammaproteobacteria</taxon>
        <taxon>Cellvibrionales</taxon>
        <taxon>Cellvibrionaceae</taxon>
        <taxon>Marinibactrum</taxon>
    </lineage>
</organism>